<keyword evidence="6" id="KW-1185">Reference proteome</keyword>
<dbReference type="GO" id="GO:0031956">
    <property type="term" value="F:medium-chain fatty acid-CoA ligase activity"/>
    <property type="evidence" value="ECO:0007669"/>
    <property type="project" value="TreeGrafter"/>
</dbReference>
<dbReference type="PANTHER" id="PTHR43201:SF5">
    <property type="entry name" value="MEDIUM-CHAIN ACYL-COA LIGASE ACSF2, MITOCHONDRIAL"/>
    <property type="match status" value="1"/>
</dbReference>
<dbReference type="FunFam" id="3.30.300.30:FF:000008">
    <property type="entry name" value="2,3-dihydroxybenzoate-AMP ligase"/>
    <property type="match status" value="1"/>
</dbReference>
<dbReference type="CDD" id="cd17631">
    <property type="entry name" value="FACL_FadD13-like"/>
    <property type="match status" value="1"/>
</dbReference>
<dbReference type="Proteomes" id="UP000586827">
    <property type="component" value="Unassembled WGS sequence"/>
</dbReference>
<dbReference type="RefSeq" id="WP_067523253.1">
    <property type="nucleotide sequence ID" value="NZ_JABELX010000004.1"/>
</dbReference>
<feature type="domain" description="AMP-dependent synthetase/ligase" evidence="3">
    <location>
        <begin position="17"/>
        <end position="377"/>
    </location>
</feature>
<dbReference type="AlphaFoldDB" id="A0A849BX95"/>
<protein>
    <submittedName>
        <fullName evidence="5">Long-chain-fatty-acid--CoA ligase</fullName>
    </submittedName>
</protein>
<evidence type="ECO:0000313" key="6">
    <source>
        <dbReference type="Proteomes" id="UP000586827"/>
    </source>
</evidence>
<evidence type="ECO:0000256" key="2">
    <source>
        <dbReference type="ARBA" id="ARBA00022598"/>
    </source>
</evidence>
<dbReference type="InterPro" id="IPR020845">
    <property type="entry name" value="AMP-binding_CS"/>
</dbReference>
<dbReference type="PROSITE" id="PS00455">
    <property type="entry name" value="AMP_BINDING"/>
    <property type="match status" value="1"/>
</dbReference>
<dbReference type="GO" id="GO:0006631">
    <property type="term" value="P:fatty acid metabolic process"/>
    <property type="evidence" value="ECO:0007669"/>
    <property type="project" value="TreeGrafter"/>
</dbReference>
<dbReference type="InterPro" id="IPR042099">
    <property type="entry name" value="ANL_N_sf"/>
</dbReference>
<keyword evidence="2 5" id="KW-0436">Ligase</keyword>
<sequence>MSELSATRNATWSTQIRHHADNRPDEPALRFGGVTTTWSELDHRVSQVAGWVAKLGVRQGDRVAVFMGNRPEFLETVYACARLGAIAVPINFRLTQPEVEYILADSGAALLVTDSTFGAVARAAAMTAEIGVVIAGSDGDPSATDYDDIIGGSWPAHAPATVNSDDPAAIMYTSGTTGRPKGAVLTHDNFAATTDVLVRAWRFVDGDEVVLAATPLFHIGGFGATTAPIRFGRPLVILPSTPFNPNEVLDIVQNEGVTTTFMVPPQWQAIVAVPDAGDRGRTLRSITWGAAPASVVLLETLSTTFRSAEIVAIFGQTEMSPITCVLYGDEAIAKQGSVGRPALNVSIRVVDDEMNDVSPDETGEIVYRGRGLMREYWNNPEATAAAFEGDWFHSGDLVRRDDEGYVFVVDRKKDLIISGGENIYSAEVELTLSTHPAVADAAVIGRPDEKFGEAVVAVIVPVDADNPPTLVELVEHCRKSLASYKTPRDLVIVAELPRNATGKIMKHMLRADAAAVPAASGI</sequence>
<dbReference type="Gene3D" id="3.30.300.30">
    <property type="match status" value="1"/>
</dbReference>
<accession>A0A849BX95</accession>
<dbReference type="InterPro" id="IPR025110">
    <property type="entry name" value="AMP-bd_C"/>
</dbReference>
<dbReference type="EMBL" id="JABELX010000004">
    <property type="protein sequence ID" value="NNH70894.1"/>
    <property type="molecule type" value="Genomic_DNA"/>
</dbReference>
<comment type="caution">
    <text evidence="5">The sequence shown here is derived from an EMBL/GenBank/DDBJ whole genome shotgun (WGS) entry which is preliminary data.</text>
</comment>
<feature type="domain" description="AMP-binding enzyme C-terminal" evidence="4">
    <location>
        <begin position="427"/>
        <end position="503"/>
    </location>
</feature>
<reference evidence="5 6" key="1">
    <citation type="submission" date="2020-05" db="EMBL/GenBank/DDBJ databases">
        <title>MicrobeNet Type strains.</title>
        <authorList>
            <person name="Nicholson A.C."/>
        </authorList>
    </citation>
    <scope>NUCLEOTIDE SEQUENCE [LARGE SCALE GENOMIC DNA]</scope>
    <source>
        <strain evidence="5 6">JCM 3224</strain>
    </source>
</reference>
<dbReference type="PANTHER" id="PTHR43201">
    <property type="entry name" value="ACYL-COA SYNTHETASE"/>
    <property type="match status" value="1"/>
</dbReference>
<dbReference type="NCBIfam" id="NF004837">
    <property type="entry name" value="PRK06187.1"/>
    <property type="match status" value="1"/>
</dbReference>
<organism evidence="5 6">
    <name type="scientific">Nocardia uniformis</name>
    <dbReference type="NCBI Taxonomy" id="53432"/>
    <lineage>
        <taxon>Bacteria</taxon>
        <taxon>Bacillati</taxon>
        <taxon>Actinomycetota</taxon>
        <taxon>Actinomycetes</taxon>
        <taxon>Mycobacteriales</taxon>
        <taxon>Nocardiaceae</taxon>
        <taxon>Nocardia</taxon>
    </lineage>
</organism>
<dbReference type="Pfam" id="PF00501">
    <property type="entry name" value="AMP-binding"/>
    <property type="match status" value="1"/>
</dbReference>
<dbReference type="Pfam" id="PF13193">
    <property type="entry name" value="AMP-binding_C"/>
    <property type="match status" value="1"/>
</dbReference>
<comment type="similarity">
    <text evidence="1">Belongs to the ATP-dependent AMP-binding enzyme family.</text>
</comment>
<evidence type="ECO:0000259" key="4">
    <source>
        <dbReference type="Pfam" id="PF13193"/>
    </source>
</evidence>
<dbReference type="Gene3D" id="3.40.50.12780">
    <property type="entry name" value="N-terminal domain of ligase-like"/>
    <property type="match status" value="1"/>
</dbReference>
<gene>
    <name evidence="5" type="ORF">HLB23_13645</name>
</gene>
<evidence type="ECO:0000313" key="5">
    <source>
        <dbReference type="EMBL" id="NNH70894.1"/>
    </source>
</evidence>
<evidence type="ECO:0000259" key="3">
    <source>
        <dbReference type="Pfam" id="PF00501"/>
    </source>
</evidence>
<dbReference type="SUPFAM" id="SSF56801">
    <property type="entry name" value="Acetyl-CoA synthetase-like"/>
    <property type="match status" value="1"/>
</dbReference>
<dbReference type="InterPro" id="IPR045851">
    <property type="entry name" value="AMP-bd_C_sf"/>
</dbReference>
<dbReference type="InterPro" id="IPR000873">
    <property type="entry name" value="AMP-dep_synth/lig_dom"/>
</dbReference>
<evidence type="ECO:0000256" key="1">
    <source>
        <dbReference type="ARBA" id="ARBA00006432"/>
    </source>
</evidence>
<proteinExistence type="inferred from homology"/>
<name>A0A849BX95_9NOCA</name>